<dbReference type="Proteomes" id="UP001157069">
    <property type="component" value="Unassembled WGS sequence"/>
</dbReference>
<evidence type="ECO:0000313" key="4">
    <source>
        <dbReference type="Proteomes" id="UP001157069"/>
    </source>
</evidence>
<protein>
    <submittedName>
        <fullName evidence="3">Membrane protein</fullName>
    </submittedName>
</protein>
<evidence type="ECO:0000259" key="2">
    <source>
        <dbReference type="Pfam" id="PF03703"/>
    </source>
</evidence>
<dbReference type="Pfam" id="PF03703">
    <property type="entry name" value="bPH_2"/>
    <property type="match status" value="3"/>
</dbReference>
<dbReference type="RefSeq" id="WP_284298919.1">
    <property type="nucleotide sequence ID" value="NZ_BSVA01000001.1"/>
</dbReference>
<keyword evidence="1" id="KW-0812">Transmembrane</keyword>
<dbReference type="EMBL" id="BSVA01000001">
    <property type="protein sequence ID" value="GMA90897.1"/>
    <property type="molecule type" value="Genomic_DNA"/>
</dbReference>
<sequence>MTELADGEWHRLHPATPLLRGGIALIAILGIVVANLRERLVEWLIPGVECPPGVCQEDPISIILERYLLLALLGIVVVILIVIGLFWLSWRMHTFRVTGEVVEVRSGVLFRSHRKARLDRIQGINIARSLFARIFGAARLEISAAGSDANVQLAYLSSANADGLRAEILARASGIRAREAADAVAAAEAAAAADGPEIATSDAVRANLAEVARARLAEFTAPELDPNLAPPQSVVTMNAGRLIGSTALSSGTLMFVAIVVGVLVAISVGGAGGWAFFGLIPTVFGLGSYLVNRVLKSLRYSIAATPDGVRVGFGLLSTTNETIPPGRIHAVEITQELLWRPFDWWTVRVNLASQSSAGGAAAQQSTTLLPVGSRAEVLKVLELVLPSLVTDETRMLIEGGLAPARADDGFTTSPRRGAVLRWFSWRRNGFMLNPDAVILRRGAVWRSLTVVPTARTQSVAAHQGPIERLLRLAKVRLHTVNGPVTASVGALDVRDASALFRDAAAAGAVAIRADRSHRWGSA</sequence>
<dbReference type="PANTHER" id="PTHR34473:SF2">
    <property type="entry name" value="UPF0699 TRANSMEMBRANE PROTEIN YDBT"/>
    <property type="match status" value="1"/>
</dbReference>
<feature type="domain" description="YdbS-like PH" evidence="2">
    <location>
        <begin position="90"/>
        <end position="168"/>
    </location>
</feature>
<keyword evidence="4" id="KW-1185">Reference proteome</keyword>
<feature type="domain" description="YdbS-like PH" evidence="2">
    <location>
        <begin position="425"/>
        <end position="500"/>
    </location>
</feature>
<dbReference type="PIRSF" id="PIRSF026631">
    <property type="entry name" value="UCP026631"/>
    <property type="match status" value="1"/>
</dbReference>
<gene>
    <name evidence="3" type="ORF">GCM10025869_14260</name>
</gene>
<reference evidence="4" key="1">
    <citation type="journal article" date="2019" name="Int. J. Syst. Evol. Microbiol.">
        <title>The Global Catalogue of Microorganisms (GCM) 10K type strain sequencing project: providing services to taxonomists for standard genome sequencing and annotation.</title>
        <authorList>
            <consortium name="The Broad Institute Genomics Platform"/>
            <consortium name="The Broad Institute Genome Sequencing Center for Infectious Disease"/>
            <person name="Wu L."/>
            <person name="Ma J."/>
        </authorList>
    </citation>
    <scope>NUCLEOTIDE SEQUENCE [LARGE SCALE GENOMIC DNA]</scope>
    <source>
        <strain evidence="4">NBRC 108755</strain>
    </source>
</reference>
<proteinExistence type="predicted"/>
<feature type="transmembrane region" description="Helical" evidence="1">
    <location>
        <begin position="274"/>
        <end position="291"/>
    </location>
</feature>
<dbReference type="PANTHER" id="PTHR34473">
    <property type="entry name" value="UPF0699 TRANSMEMBRANE PROTEIN YDBS"/>
    <property type="match status" value="1"/>
</dbReference>
<feature type="domain" description="YdbS-like PH" evidence="2">
    <location>
        <begin position="301"/>
        <end position="360"/>
    </location>
</feature>
<keyword evidence="1" id="KW-0472">Membrane</keyword>
<dbReference type="InterPro" id="IPR005182">
    <property type="entry name" value="YdbS-like_PH"/>
</dbReference>
<evidence type="ECO:0000256" key="1">
    <source>
        <dbReference type="SAM" id="Phobius"/>
    </source>
</evidence>
<dbReference type="InterPro" id="IPR014529">
    <property type="entry name" value="UCP026631"/>
</dbReference>
<evidence type="ECO:0000313" key="3">
    <source>
        <dbReference type="EMBL" id="GMA90897.1"/>
    </source>
</evidence>
<organism evidence="3 4">
    <name type="scientific">Homoserinibacter gongjuensis</name>
    <dbReference type="NCBI Taxonomy" id="1162968"/>
    <lineage>
        <taxon>Bacteria</taxon>
        <taxon>Bacillati</taxon>
        <taxon>Actinomycetota</taxon>
        <taxon>Actinomycetes</taxon>
        <taxon>Micrococcales</taxon>
        <taxon>Microbacteriaceae</taxon>
        <taxon>Homoserinibacter</taxon>
    </lineage>
</organism>
<accession>A0ABQ6JRG8</accession>
<feature type="transmembrane region" description="Helical" evidence="1">
    <location>
        <begin position="67"/>
        <end position="88"/>
    </location>
</feature>
<comment type="caution">
    <text evidence="3">The sequence shown here is derived from an EMBL/GenBank/DDBJ whole genome shotgun (WGS) entry which is preliminary data.</text>
</comment>
<name>A0ABQ6JRG8_9MICO</name>
<keyword evidence="1" id="KW-1133">Transmembrane helix</keyword>
<feature type="transmembrane region" description="Helical" evidence="1">
    <location>
        <begin position="18"/>
        <end position="36"/>
    </location>
</feature>
<feature type="transmembrane region" description="Helical" evidence="1">
    <location>
        <begin position="247"/>
        <end position="268"/>
    </location>
</feature>